<feature type="transmembrane region" description="Helical" evidence="1">
    <location>
        <begin position="7"/>
        <end position="30"/>
    </location>
</feature>
<evidence type="ECO:0000313" key="4">
    <source>
        <dbReference type="Proteomes" id="UP001596002"/>
    </source>
</evidence>
<evidence type="ECO:0000256" key="1">
    <source>
        <dbReference type="SAM" id="Phobius"/>
    </source>
</evidence>
<keyword evidence="1" id="KW-0472">Membrane</keyword>
<feature type="domain" description="Oxidoreductase molybdopterin-binding" evidence="2">
    <location>
        <begin position="212"/>
        <end position="356"/>
    </location>
</feature>
<feature type="transmembrane region" description="Helical" evidence="1">
    <location>
        <begin position="162"/>
        <end position="182"/>
    </location>
</feature>
<feature type="transmembrane region" description="Helical" evidence="1">
    <location>
        <begin position="50"/>
        <end position="67"/>
    </location>
</feature>
<dbReference type="Proteomes" id="UP001596002">
    <property type="component" value="Unassembled WGS sequence"/>
</dbReference>
<accession>A0ABV9Q2M8</accession>
<name>A0ABV9Q2M8_9BACL</name>
<dbReference type="Gene3D" id="3.90.420.10">
    <property type="entry name" value="Oxidoreductase, molybdopterin-binding domain"/>
    <property type="match status" value="1"/>
</dbReference>
<dbReference type="RefSeq" id="WP_380025988.1">
    <property type="nucleotide sequence ID" value="NZ_JBHSHC010000096.1"/>
</dbReference>
<dbReference type="PANTHER" id="PTHR43032">
    <property type="entry name" value="PROTEIN-METHIONINE-SULFOXIDE REDUCTASE"/>
    <property type="match status" value="1"/>
</dbReference>
<keyword evidence="1" id="KW-1133">Transmembrane helix</keyword>
<evidence type="ECO:0000313" key="3">
    <source>
        <dbReference type="EMBL" id="MFC4768069.1"/>
    </source>
</evidence>
<keyword evidence="4" id="KW-1185">Reference proteome</keyword>
<gene>
    <name evidence="3" type="ORF">ACFO8Q_11985</name>
</gene>
<reference evidence="4" key="1">
    <citation type="journal article" date="2019" name="Int. J. Syst. Evol. Microbiol.">
        <title>The Global Catalogue of Microorganisms (GCM) 10K type strain sequencing project: providing services to taxonomists for standard genome sequencing and annotation.</title>
        <authorList>
            <consortium name="The Broad Institute Genomics Platform"/>
            <consortium name="The Broad Institute Genome Sequencing Center for Infectious Disease"/>
            <person name="Wu L."/>
            <person name="Ma J."/>
        </authorList>
    </citation>
    <scope>NUCLEOTIDE SEQUENCE [LARGE SCALE GENOMIC DNA]</scope>
    <source>
        <strain evidence="4">WYCCWR 12678</strain>
    </source>
</reference>
<protein>
    <submittedName>
        <fullName evidence="3">Molybdopterin-dependent oxidoreductase</fullName>
    </submittedName>
</protein>
<comment type="caution">
    <text evidence="3">The sequence shown here is derived from an EMBL/GenBank/DDBJ whole genome shotgun (WGS) entry which is preliminary data.</text>
</comment>
<dbReference type="Pfam" id="PF00174">
    <property type="entry name" value="Oxidored_molyb"/>
    <property type="match status" value="1"/>
</dbReference>
<sequence length="369" mass="42882">MNKRRVYFYLHLFHGLLILLLLLTGAVFSIDPLRTLFGDAKWEIRQVHSILGIVYFLFILLSIPYIVQYLRSYKHWQKTFHICLMISLGLGWTVTGVYLWMNITAYLGIRQLSIMVHDALSLFVIPWILGHITLWYLRKTKKVKRAGNQDRDRGILIHRRDVIMLFGGALTALVLGGIVRWYQPISERFLAGLDVVKRRGYFRIYSVRSDNPPFDPTAWRLVVDGLVEQPGQFSLDELMKLPKQSYVRDFNCVTGWSVTGVEWDGILFHAVADRVGLKPGANYVKMYSADQLYTETYELSQLLQQNVILAYRLDGKPLNADQGAPLRLFHPDMYGYKSIKWLNRIEFTNERGLGYWEEKEGYDLNGYIA</sequence>
<feature type="transmembrane region" description="Helical" evidence="1">
    <location>
        <begin position="79"/>
        <end position="100"/>
    </location>
</feature>
<feature type="transmembrane region" description="Helical" evidence="1">
    <location>
        <begin position="120"/>
        <end position="137"/>
    </location>
</feature>
<evidence type="ECO:0000259" key="2">
    <source>
        <dbReference type="Pfam" id="PF00174"/>
    </source>
</evidence>
<dbReference type="EMBL" id="JBHSHC010000096">
    <property type="protein sequence ID" value="MFC4768069.1"/>
    <property type="molecule type" value="Genomic_DNA"/>
</dbReference>
<keyword evidence="1" id="KW-0812">Transmembrane</keyword>
<proteinExistence type="predicted"/>
<dbReference type="InterPro" id="IPR036374">
    <property type="entry name" value="OxRdtase_Mopterin-bd_sf"/>
</dbReference>
<dbReference type="SUPFAM" id="SSF56524">
    <property type="entry name" value="Oxidoreductase molybdopterin-binding domain"/>
    <property type="match status" value="1"/>
</dbReference>
<dbReference type="InterPro" id="IPR000572">
    <property type="entry name" value="OxRdtase_Mopterin-bd_dom"/>
</dbReference>
<organism evidence="3 4">
    <name type="scientific">Effusibacillus consociatus</name>
    <dbReference type="NCBI Taxonomy" id="1117041"/>
    <lineage>
        <taxon>Bacteria</taxon>
        <taxon>Bacillati</taxon>
        <taxon>Bacillota</taxon>
        <taxon>Bacilli</taxon>
        <taxon>Bacillales</taxon>
        <taxon>Alicyclobacillaceae</taxon>
        <taxon>Effusibacillus</taxon>
    </lineage>
</organism>